<dbReference type="InterPro" id="IPR016039">
    <property type="entry name" value="Thiolase-like"/>
</dbReference>
<dbReference type="Gene3D" id="3.40.47.10">
    <property type="match status" value="1"/>
</dbReference>
<keyword evidence="12" id="KW-1185">Reference proteome</keyword>
<dbReference type="Pfam" id="PF08541">
    <property type="entry name" value="ACP_syn_III_C"/>
    <property type="match status" value="1"/>
</dbReference>
<protein>
    <recommendedName>
        <fullName evidence="6">3-ketoacyl-CoA synthase</fullName>
        <ecNumber evidence="6">2.3.1.-</ecNumber>
    </recommendedName>
</protein>
<dbReference type="AlphaFoldDB" id="A0A8X8YEB8"/>
<proteinExistence type="inferred from homology"/>
<evidence type="ECO:0000256" key="4">
    <source>
        <dbReference type="ARBA" id="ARBA00023315"/>
    </source>
</evidence>
<name>A0A8X8YEB8_SALSN</name>
<evidence type="ECO:0000256" key="2">
    <source>
        <dbReference type="ARBA" id="ARBA00005531"/>
    </source>
</evidence>
<dbReference type="EMBL" id="PNBA02000004">
    <property type="protein sequence ID" value="KAG6428133.1"/>
    <property type="molecule type" value="Genomic_DNA"/>
</dbReference>
<dbReference type="SUPFAM" id="SSF53901">
    <property type="entry name" value="Thiolase-like"/>
    <property type="match status" value="2"/>
</dbReference>
<comment type="similarity">
    <text evidence="2 6">Belongs to the thiolase-like superfamily. Chalcone/stilbene synthases family.</text>
</comment>
<feature type="transmembrane region" description="Helical" evidence="8">
    <location>
        <begin position="167"/>
        <end position="187"/>
    </location>
</feature>
<dbReference type="PANTHER" id="PTHR31561">
    <property type="entry name" value="3-KETOACYL-COA SYNTHASE"/>
    <property type="match status" value="1"/>
</dbReference>
<evidence type="ECO:0000256" key="8">
    <source>
        <dbReference type="SAM" id="Phobius"/>
    </source>
</evidence>
<feature type="active site" evidence="7">
    <location>
        <position position="333"/>
    </location>
</feature>
<reference evidence="11" key="2">
    <citation type="submission" date="2020-08" db="EMBL/GenBank/DDBJ databases">
        <title>Plant Genome Project.</title>
        <authorList>
            <person name="Zhang R.-G."/>
        </authorList>
    </citation>
    <scope>NUCLEOTIDE SEQUENCE</scope>
    <source>
        <strain evidence="11">Huo1</strain>
        <tissue evidence="11">Leaf</tissue>
    </source>
</reference>
<dbReference type="GO" id="GO:0006633">
    <property type="term" value="P:fatty acid biosynthetic process"/>
    <property type="evidence" value="ECO:0007669"/>
    <property type="project" value="InterPro"/>
</dbReference>
<keyword evidence="8" id="KW-1133">Transmembrane helix</keyword>
<evidence type="ECO:0000256" key="6">
    <source>
        <dbReference type="PIRNR" id="PIRNR036417"/>
    </source>
</evidence>
<comment type="caution">
    <text evidence="11">The sequence shown here is derived from an EMBL/GenBank/DDBJ whole genome shotgun (WGS) entry which is preliminary data.</text>
</comment>
<feature type="active site" evidence="7">
    <location>
        <position position="370"/>
    </location>
</feature>
<sequence length="444" mass="49404">MAASLLRSLFDLTTFTNNLLGLAPILIASIFYLIHKKQTTVRLLDYACYKPPPSYRAPTSMFVEHLEHEHELDQESVDFQVKIIEKSGFGEETSIPPALARHPSDKSISFSIDETKTVVFNVVETLLHKSNTNPRNIDILITNSSMFCPTPSLSALIVNKFKMRSNIMSFNLSGMGCSAGIISIGLAKDLLKVHKNSLALIVSSEAMNLNWYTGKNRSMLLTNCLFRLGGAAILMSSRDQDKEKAKYSLQHLERTHKGQDNRSYSCIIQELDQDNKLGVSITKNTVAVAGEALKANMAVLGPSVLPLKEQITYAISLIIRKTYIPKFRNAFEHFCIHPGGRAVISAIKKSLSMEEGDVEASRMTLHRFGNTSSSSIWYELSYIEAKGRMRKGDKVWQLAVGSGFKCNSAVWKCLCNVEGSDETNVWSDGIHSYPVEIPETINIL</sequence>
<feature type="domain" description="FAE" evidence="9">
    <location>
        <begin position="36"/>
        <end position="321"/>
    </location>
</feature>
<comment type="pathway">
    <text evidence="1 6">Lipid metabolism; fatty acid biosynthesis.</text>
</comment>
<feature type="domain" description="Beta-ketoacyl-[acyl-carrier-protein] synthase III C-terminal" evidence="10">
    <location>
        <begin position="332"/>
        <end position="412"/>
    </location>
</feature>
<evidence type="ECO:0000256" key="1">
    <source>
        <dbReference type="ARBA" id="ARBA00005194"/>
    </source>
</evidence>
<feature type="active site" evidence="7">
    <location>
        <position position="337"/>
    </location>
</feature>
<feature type="active site" evidence="7">
    <location>
        <position position="256"/>
    </location>
</feature>
<dbReference type="InterPro" id="IPR012392">
    <property type="entry name" value="3-ktacl-CoA_syn"/>
</dbReference>
<dbReference type="GO" id="GO:0016020">
    <property type="term" value="C:membrane"/>
    <property type="evidence" value="ECO:0007669"/>
    <property type="project" value="InterPro"/>
</dbReference>
<dbReference type="InterPro" id="IPR013747">
    <property type="entry name" value="ACP_syn_III_C"/>
</dbReference>
<feature type="transmembrane region" description="Helical" evidence="8">
    <location>
        <begin position="15"/>
        <end position="34"/>
    </location>
</feature>
<evidence type="ECO:0000256" key="3">
    <source>
        <dbReference type="ARBA" id="ARBA00022679"/>
    </source>
</evidence>
<dbReference type="PIRSF" id="PIRSF036417">
    <property type="entry name" value="3-ktacl-CoA_syn"/>
    <property type="match status" value="1"/>
</dbReference>
<keyword evidence="8" id="KW-0812">Transmembrane</keyword>
<organism evidence="11">
    <name type="scientific">Salvia splendens</name>
    <name type="common">Scarlet sage</name>
    <dbReference type="NCBI Taxonomy" id="180675"/>
    <lineage>
        <taxon>Eukaryota</taxon>
        <taxon>Viridiplantae</taxon>
        <taxon>Streptophyta</taxon>
        <taxon>Embryophyta</taxon>
        <taxon>Tracheophyta</taxon>
        <taxon>Spermatophyta</taxon>
        <taxon>Magnoliopsida</taxon>
        <taxon>eudicotyledons</taxon>
        <taxon>Gunneridae</taxon>
        <taxon>Pentapetalae</taxon>
        <taxon>asterids</taxon>
        <taxon>lamiids</taxon>
        <taxon>Lamiales</taxon>
        <taxon>Lamiaceae</taxon>
        <taxon>Nepetoideae</taxon>
        <taxon>Mentheae</taxon>
        <taxon>Salviinae</taxon>
        <taxon>Salvia</taxon>
        <taxon>Salvia subgen. Calosphace</taxon>
        <taxon>core Calosphace</taxon>
    </lineage>
</organism>
<feature type="active site" evidence="7">
    <location>
        <position position="366"/>
    </location>
</feature>
<evidence type="ECO:0000313" key="12">
    <source>
        <dbReference type="Proteomes" id="UP000298416"/>
    </source>
</evidence>
<keyword evidence="4 6" id="KW-0012">Acyltransferase</keyword>
<evidence type="ECO:0000256" key="5">
    <source>
        <dbReference type="ARBA" id="ARBA00047375"/>
    </source>
</evidence>
<feature type="active site" evidence="7">
    <location>
        <position position="177"/>
    </location>
</feature>
<reference evidence="11" key="1">
    <citation type="submission" date="2018-01" db="EMBL/GenBank/DDBJ databases">
        <authorList>
            <person name="Mao J.F."/>
        </authorList>
    </citation>
    <scope>NUCLEOTIDE SEQUENCE</scope>
    <source>
        <strain evidence="11">Huo1</strain>
        <tissue evidence="11">Leaf</tissue>
    </source>
</reference>
<dbReference type="OrthoDB" id="329835at2759"/>
<evidence type="ECO:0000259" key="10">
    <source>
        <dbReference type="Pfam" id="PF08541"/>
    </source>
</evidence>
<gene>
    <name evidence="11" type="ORF">SASPL_112382</name>
</gene>
<comment type="catalytic activity">
    <reaction evidence="5">
        <text>a very-long-chain acyl-CoA + malonyl-CoA + H(+) = a very-long-chain 3-oxoacyl-CoA + CO2 + CoA</text>
        <dbReference type="Rhea" id="RHEA:32727"/>
        <dbReference type="ChEBI" id="CHEBI:15378"/>
        <dbReference type="ChEBI" id="CHEBI:16526"/>
        <dbReference type="ChEBI" id="CHEBI:57287"/>
        <dbReference type="ChEBI" id="CHEBI:57384"/>
        <dbReference type="ChEBI" id="CHEBI:90725"/>
        <dbReference type="ChEBI" id="CHEBI:90736"/>
        <dbReference type="EC" id="2.3.1.199"/>
    </reaction>
</comment>
<accession>A0A8X8YEB8</accession>
<evidence type="ECO:0000259" key="9">
    <source>
        <dbReference type="Pfam" id="PF08392"/>
    </source>
</evidence>
<dbReference type="EC" id="2.3.1.-" evidence="6"/>
<evidence type="ECO:0000256" key="7">
    <source>
        <dbReference type="PIRSR" id="PIRSR036417-1"/>
    </source>
</evidence>
<dbReference type="InterPro" id="IPR013601">
    <property type="entry name" value="FAE1_typ3_polyketide_synth"/>
</dbReference>
<dbReference type="CDD" id="cd00831">
    <property type="entry name" value="CHS_like"/>
    <property type="match status" value="1"/>
</dbReference>
<dbReference type="GO" id="GO:0009922">
    <property type="term" value="F:fatty acid elongase activity"/>
    <property type="evidence" value="ECO:0007669"/>
    <property type="project" value="UniProtKB-EC"/>
</dbReference>
<keyword evidence="8" id="KW-0472">Membrane</keyword>
<dbReference type="Proteomes" id="UP000298416">
    <property type="component" value="Unassembled WGS sequence"/>
</dbReference>
<evidence type="ECO:0000313" key="11">
    <source>
        <dbReference type="EMBL" id="KAG6428133.1"/>
    </source>
</evidence>
<keyword evidence="3 6" id="KW-0808">Transferase</keyword>
<dbReference type="Pfam" id="PF08392">
    <property type="entry name" value="FAE1_CUT1_RppA"/>
    <property type="match status" value="1"/>
</dbReference>